<gene>
    <name evidence="3" type="ORF">R83534S58_LOCUS1153</name>
</gene>
<keyword evidence="1" id="KW-1133">Transmembrane helix</keyword>
<evidence type="ECO:0000256" key="1">
    <source>
        <dbReference type="SAM" id="Phobius"/>
    </source>
</evidence>
<feature type="transmembrane region" description="Helical" evidence="1">
    <location>
        <begin position="117"/>
        <end position="137"/>
    </location>
</feature>
<dbReference type="EMBL" id="CAMXCH010000002">
    <property type="protein sequence ID" value="CAI3941482.1"/>
    <property type="molecule type" value="Genomic_DNA"/>
</dbReference>
<feature type="transmembrane region" description="Helical" evidence="1">
    <location>
        <begin position="349"/>
        <end position="373"/>
    </location>
</feature>
<feature type="transmembrane region" description="Helical" evidence="1">
    <location>
        <begin position="76"/>
        <end position="97"/>
    </location>
</feature>
<accession>A0ABN8WA78</accession>
<keyword evidence="3" id="KW-0808">Transferase</keyword>
<dbReference type="PANTHER" id="PTHR23028:SF53">
    <property type="entry name" value="ACYL_TRANSF_3 DOMAIN-CONTAINING PROTEIN"/>
    <property type="match status" value="1"/>
</dbReference>
<proteinExistence type="predicted"/>
<dbReference type="GO" id="GO:0016746">
    <property type="term" value="F:acyltransferase activity"/>
    <property type="evidence" value="ECO:0007669"/>
    <property type="project" value="UniProtKB-KW"/>
</dbReference>
<evidence type="ECO:0000313" key="3">
    <source>
        <dbReference type="EMBL" id="CAI3941482.1"/>
    </source>
</evidence>
<feature type="transmembrane region" description="Helical" evidence="1">
    <location>
        <begin position="231"/>
        <end position="251"/>
    </location>
</feature>
<evidence type="ECO:0000259" key="2">
    <source>
        <dbReference type="Pfam" id="PF01757"/>
    </source>
</evidence>
<dbReference type="InterPro" id="IPR002656">
    <property type="entry name" value="Acyl_transf_3_dom"/>
</dbReference>
<keyword evidence="4" id="KW-1185">Reference proteome</keyword>
<organism evidence="3 4">
    <name type="scientific">Commensalibacter papalotli</name>
    <name type="common">ex Botero et al. 2024</name>
    <dbReference type="NCBI Taxonomy" id="2972766"/>
    <lineage>
        <taxon>Bacteria</taxon>
        <taxon>Pseudomonadati</taxon>
        <taxon>Pseudomonadota</taxon>
        <taxon>Alphaproteobacteria</taxon>
        <taxon>Acetobacterales</taxon>
        <taxon>Acetobacteraceae</taxon>
    </lineage>
</organism>
<feature type="transmembrane region" description="Helical" evidence="1">
    <location>
        <begin position="263"/>
        <end position="283"/>
    </location>
</feature>
<feature type="transmembrane region" description="Helical" evidence="1">
    <location>
        <begin position="322"/>
        <end position="343"/>
    </location>
</feature>
<name>A0ABN8WA78_9PROT</name>
<reference evidence="3" key="1">
    <citation type="submission" date="2022-10" db="EMBL/GenBank/DDBJ databases">
        <authorList>
            <person name="Botero Cardona J."/>
        </authorList>
    </citation>
    <scope>NUCLEOTIDE SEQUENCE</scope>
    <source>
        <strain evidence="3">R-83534</strain>
    </source>
</reference>
<dbReference type="Pfam" id="PF01757">
    <property type="entry name" value="Acyl_transf_3"/>
    <property type="match status" value="1"/>
</dbReference>
<keyword evidence="3" id="KW-0012">Acyltransferase</keyword>
<dbReference type="Proteomes" id="UP001154272">
    <property type="component" value="Unassembled WGS sequence"/>
</dbReference>
<dbReference type="PANTHER" id="PTHR23028">
    <property type="entry name" value="ACETYLTRANSFERASE"/>
    <property type="match status" value="1"/>
</dbReference>
<evidence type="ECO:0000313" key="4">
    <source>
        <dbReference type="Proteomes" id="UP001154272"/>
    </source>
</evidence>
<keyword evidence="1" id="KW-0812">Transmembrane</keyword>
<feature type="transmembrane region" description="Helical" evidence="1">
    <location>
        <begin position="207"/>
        <end position="225"/>
    </location>
</feature>
<keyword evidence="1" id="KW-0472">Membrane</keyword>
<feature type="transmembrane region" description="Helical" evidence="1">
    <location>
        <begin position="289"/>
        <end position="310"/>
    </location>
</feature>
<comment type="caution">
    <text evidence="3">The sequence shown here is derived from an EMBL/GenBank/DDBJ whole genome shotgun (WGS) entry which is preliminary data.</text>
</comment>
<dbReference type="InterPro" id="IPR050879">
    <property type="entry name" value="Acyltransferase_3"/>
</dbReference>
<feature type="transmembrane region" description="Helical" evidence="1">
    <location>
        <begin position="47"/>
        <end position="64"/>
    </location>
</feature>
<feature type="transmembrane region" description="Helical" evidence="1">
    <location>
        <begin position="6"/>
        <end position="26"/>
    </location>
</feature>
<protein>
    <submittedName>
        <fullName evidence="3">Contains acyltransferase and SGNH-hydrolase domains (OafA)</fullName>
    </submittedName>
</protein>
<feature type="transmembrane region" description="Helical" evidence="1">
    <location>
        <begin position="171"/>
        <end position="195"/>
    </location>
</feature>
<sequence length="399" mass="46180">MTYFSIWPFFLIMAFLLCILSFPYFSKIKANAFGVNHVQTIDGLRGFLAYGVVFSHGQNFHTLLETGQWAGSPNPFYNMFGTIAVRLFFMVTAYLFWSKLLSSQERMKWPSFYIKRFCRIAPVYWFACFCVFIIVMIETHWTLQVSWIAFCKQIGAWLALGVLPLPDINNYMMSSMILLGVVWTLQYEWLFYGLLPFVSWFAQSKKRALYFIVYAIVVISITAFFTHAYPIFSQILAVLFIFLMGMLCATLQQYLKKIPLSPIIQSFIVLSILIAIFVFVPGGVYFSTILFAIIFFFIISGCSIFGLLTLPASQRMGEVSYGIYLLQGIVFYWVYSVQFIRHYVLQGSIEFWCVMTLITSLILFLAIFVHILIEKPGIQLGCILSHLWDRKKLAFNQKL</sequence>
<feature type="domain" description="Acyltransferase 3" evidence="2">
    <location>
        <begin position="40"/>
        <end position="367"/>
    </location>
</feature>